<protein>
    <submittedName>
        <fullName evidence="1">Uncharacterized protein</fullName>
    </submittedName>
</protein>
<reference evidence="1 2" key="1">
    <citation type="submission" date="2014-03" db="EMBL/GenBank/DDBJ databases">
        <title>Draft Genome of Photorhabdus temperata Meg1.</title>
        <authorList>
            <person name="Hurst S.G.IV."/>
            <person name="Morris K."/>
            <person name="Thomas K."/>
            <person name="Tisa L.S."/>
        </authorList>
    </citation>
    <scope>NUCLEOTIDE SEQUENCE [LARGE SCALE GENOMIC DNA]</scope>
    <source>
        <strain evidence="1 2">Meg1</strain>
    </source>
</reference>
<accession>A0A081RQU7</accession>
<dbReference type="EMBL" id="JGVH01000108">
    <property type="protein sequence ID" value="KER01050.1"/>
    <property type="molecule type" value="Genomic_DNA"/>
</dbReference>
<dbReference type="Proteomes" id="UP000028002">
    <property type="component" value="Unassembled WGS sequence"/>
</dbReference>
<dbReference type="PATRIC" id="fig|1393735.3.peg.4423"/>
<organism evidence="1 2">
    <name type="scientific">Photorhabdus temperata subsp. temperata Meg1</name>
    <dbReference type="NCBI Taxonomy" id="1393735"/>
    <lineage>
        <taxon>Bacteria</taxon>
        <taxon>Pseudomonadati</taxon>
        <taxon>Pseudomonadota</taxon>
        <taxon>Gammaproteobacteria</taxon>
        <taxon>Enterobacterales</taxon>
        <taxon>Morganellaceae</taxon>
        <taxon>Photorhabdus</taxon>
    </lineage>
</organism>
<dbReference type="RefSeq" id="WP_023044923.1">
    <property type="nucleotide sequence ID" value="NZ_CAWLUD010000108.1"/>
</dbReference>
<name>A0A081RQU7_PHOTE</name>
<proteinExistence type="predicted"/>
<evidence type="ECO:0000313" key="2">
    <source>
        <dbReference type="Proteomes" id="UP000028002"/>
    </source>
</evidence>
<gene>
    <name evidence="1" type="ORF">MEG1DRAFT_04321</name>
</gene>
<evidence type="ECO:0000313" key="1">
    <source>
        <dbReference type="EMBL" id="KER01050.1"/>
    </source>
</evidence>
<dbReference type="AlphaFoldDB" id="A0A081RQU7"/>
<comment type="caution">
    <text evidence="1">The sequence shown here is derived from an EMBL/GenBank/DDBJ whole genome shotgun (WGS) entry which is preliminary data.</text>
</comment>
<sequence length="46" mass="4996">MKITDNLKHKALFAIPEPSYGTELATYEAALELTEPEKINVGGGMC</sequence>